<dbReference type="InterPro" id="IPR015943">
    <property type="entry name" value="WD40/YVTN_repeat-like_dom_sf"/>
</dbReference>
<evidence type="ECO:0000256" key="4">
    <source>
        <dbReference type="ARBA" id="ARBA00022782"/>
    </source>
</evidence>
<comment type="caution">
    <text evidence="15">The sequence shown here is derived from an EMBL/GenBank/DDBJ whole genome shotgun (WGS) entry which is preliminary data.</text>
</comment>
<dbReference type="InterPro" id="IPR027231">
    <property type="entry name" value="Semaphorin"/>
</dbReference>
<evidence type="ECO:0000256" key="2">
    <source>
        <dbReference type="ARBA" id="ARBA00022473"/>
    </source>
</evidence>
<dbReference type="PANTHER" id="PTHR11036">
    <property type="entry name" value="SEMAPHORIN"/>
    <property type="match status" value="1"/>
</dbReference>
<evidence type="ECO:0000256" key="7">
    <source>
        <dbReference type="ARBA" id="ARBA00023136"/>
    </source>
</evidence>
<evidence type="ECO:0000313" key="15">
    <source>
        <dbReference type="EMBL" id="KAK2157808.1"/>
    </source>
</evidence>
<dbReference type="InterPro" id="IPR001627">
    <property type="entry name" value="Semap_dom"/>
</dbReference>
<dbReference type="GO" id="GO:0045499">
    <property type="term" value="F:chemorepellent activity"/>
    <property type="evidence" value="ECO:0007669"/>
    <property type="project" value="TreeGrafter"/>
</dbReference>
<keyword evidence="8" id="KW-1015">Disulfide bond</keyword>
<feature type="domain" description="Sema" evidence="14">
    <location>
        <begin position="1"/>
        <end position="426"/>
    </location>
</feature>
<evidence type="ECO:0000259" key="14">
    <source>
        <dbReference type="PROSITE" id="PS51004"/>
    </source>
</evidence>
<evidence type="ECO:0000256" key="5">
    <source>
        <dbReference type="ARBA" id="ARBA00022902"/>
    </source>
</evidence>
<dbReference type="PROSITE" id="PS51004">
    <property type="entry name" value="SEMA"/>
    <property type="match status" value="1"/>
</dbReference>
<accession>A0AAD9N6Z5</accession>
<dbReference type="GO" id="GO:0007411">
    <property type="term" value="P:axon guidance"/>
    <property type="evidence" value="ECO:0007669"/>
    <property type="project" value="TreeGrafter"/>
</dbReference>
<dbReference type="GO" id="GO:0030215">
    <property type="term" value="F:semaphorin receptor binding"/>
    <property type="evidence" value="ECO:0007669"/>
    <property type="project" value="InterPro"/>
</dbReference>
<gene>
    <name evidence="15" type="ORF">LSH36_184g07027</name>
</gene>
<dbReference type="AlphaFoldDB" id="A0AAD9N6Z5"/>
<keyword evidence="7 13" id="KW-0472">Membrane</keyword>
<keyword evidence="4" id="KW-0221">Differentiation</keyword>
<proteinExistence type="predicted"/>
<keyword evidence="5" id="KW-0524">Neurogenesis</keyword>
<protein>
    <recommendedName>
        <fullName evidence="10">Semaphorin-1A</fullName>
    </recommendedName>
</protein>
<keyword evidence="6 13" id="KW-1133">Transmembrane helix</keyword>
<evidence type="ECO:0000256" key="10">
    <source>
        <dbReference type="ARBA" id="ARBA00074143"/>
    </source>
</evidence>
<dbReference type="SMART" id="SM00423">
    <property type="entry name" value="PSI"/>
    <property type="match status" value="1"/>
</dbReference>
<dbReference type="Pfam" id="PF01403">
    <property type="entry name" value="Sema"/>
    <property type="match status" value="1"/>
</dbReference>
<dbReference type="GO" id="GO:0071526">
    <property type="term" value="P:semaphorin-plexin signaling pathway"/>
    <property type="evidence" value="ECO:0007669"/>
    <property type="project" value="TreeGrafter"/>
</dbReference>
<evidence type="ECO:0000256" key="1">
    <source>
        <dbReference type="ARBA" id="ARBA00004370"/>
    </source>
</evidence>
<keyword evidence="16" id="KW-1185">Reference proteome</keyword>
<keyword evidence="9" id="KW-0325">Glycoprotein</keyword>
<reference evidence="15" key="1">
    <citation type="journal article" date="2023" name="Mol. Biol. Evol.">
        <title>Third-Generation Sequencing Reveals the Adaptive Role of the Epigenome in Three Deep-Sea Polychaetes.</title>
        <authorList>
            <person name="Perez M."/>
            <person name="Aroh O."/>
            <person name="Sun Y."/>
            <person name="Lan Y."/>
            <person name="Juniper S.K."/>
            <person name="Young C.R."/>
            <person name="Angers B."/>
            <person name="Qian P.Y."/>
        </authorList>
    </citation>
    <scope>NUCLEOTIDE SEQUENCE</scope>
    <source>
        <strain evidence="15">P08H-3</strain>
    </source>
</reference>
<dbReference type="FunFam" id="3.30.1680.10:FF:000016">
    <property type="entry name" value="Putative Semaphorin-6B"/>
    <property type="match status" value="1"/>
</dbReference>
<dbReference type="GO" id="GO:0030335">
    <property type="term" value="P:positive regulation of cell migration"/>
    <property type="evidence" value="ECO:0007669"/>
    <property type="project" value="TreeGrafter"/>
</dbReference>
<evidence type="ECO:0000256" key="8">
    <source>
        <dbReference type="ARBA" id="ARBA00023157"/>
    </source>
</evidence>
<comment type="caution">
    <text evidence="11">Lacks conserved residue(s) required for the propagation of feature annotation.</text>
</comment>
<evidence type="ECO:0000256" key="11">
    <source>
        <dbReference type="PROSITE-ProRule" id="PRU00352"/>
    </source>
</evidence>
<dbReference type="PANTHER" id="PTHR11036:SF127">
    <property type="entry name" value="SEMAPHORIN-1A"/>
    <property type="match status" value="1"/>
</dbReference>
<evidence type="ECO:0000256" key="3">
    <source>
        <dbReference type="ARBA" id="ARBA00022692"/>
    </source>
</evidence>
<dbReference type="SMART" id="SM00630">
    <property type="entry name" value="Sema"/>
    <property type="match status" value="1"/>
</dbReference>
<evidence type="ECO:0000256" key="6">
    <source>
        <dbReference type="ARBA" id="ARBA00022989"/>
    </source>
</evidence>
<dbReference type="SUPFAM" id="SSF101912">
    <property type="entry name" value="Sema domain"/>
    <property type="match status" value="1"/>
</dbReference>
<name>A0AAD9N6Z5_9ANNE</name>
<feature type="transmembrane region" description="Helical" evidence="13">
    <location>
        <begin position="582"/>
        <end position="604"/>
    </location>
</feature>
<dbReference type="Proteomes" id="UP001208570">
    <property type="component" value="Unassembled WGS sequence"/>
</dbReference>
<evidence type="ECO:0000256" key="13">
    <source>
        <dbReference type="SAM" id="Phobius"/>
    </source>
</evidence>
<dbReference type="EMBL" id="JAODUP010000184">
    <property type="protein sequence ID" value="KAK2157808.1"/>
    <property type="molecule type" value="Genomic_DNA"/>
</dbReference>
<dbReference type="SUPFAM" id="SSF103575">
    <property type="entry name" value="Plexin repeat"/>
    <property type="match status" value="1"/>
</dbReference>
<dbReference type="InterPro" id="IPR016201">
    <property type="entry name" value="PSI"/>
</dbReference>
<dbReference type="Gene3D" id="2.130.10.10">
    <property type="entry name" value="YVTN repeat-like/Quinoprotein amine dehydrogenase"/>
    <property type="match status" value="1"/>
</dbReference>
<dbReference type="InterPro" id="IPR036352">
    <property type="entry name" value="Semap_dom_sf"/>
</dbReference>
<dbReference type="Gene3D" id="3.30.1680.10">
    <property type="entry name" value="ligand-binding face of the semaphorins, domain 2"/>
    <property type="match status" value="1"/>
</dbReference>
<evidence type="ECO:0000256" key="12">
    <source>
        <dbReference type="SAM" id="MobiDB-lite"/>
    </source>
</evidence>
<feature type="region of interest" description="Disordered" evidence="12">
    <location>
        <begin position="477"/>
        <end position="496"/>
    </location>
</feature>
<comment type="subcellular location">
    <subcellularLocation>
        <location evidence="1">Membrane</location>
    </subcellularLocation>
</comment>
<dbReference type="Pfam" id="PF01437">
    <property type="entry name" value="PSI"/>
    <property type="match status" value="1"/>
</dbReference>
<dbReference type="GO" id="GO:0005886">
    <property type="term" value="C:plasma membrane"/>
    <property type="evidence" value="ECO:0007669"/>
    <property type="project" value="TreeGrafter"/>
</dbReference>
<organism evidence="15 16">
    <name type="scientific">Paralvinella palmiformis</name>
    <dbReference type="NCBI Taxonomy" id="53620"/>
    <lineage>
        <taxon>Eukaryota</taxon>
        <taxon>Metazoa</taxon>
        <taxon>Spiralia</taxon>
        <taxon>Lophotrochozoa</taxon>
        <taxon>Annelida</taxon>
        <taxon>Polychaeta</taxon>
        <taxon>Sedentaria</taxon>
        <taxon>Canalipalpata</taxon>
        <taxon>Terebellida</taxon>
        <taxon>Terebelliformia</taxon>
        <taxon>Alvinellidae</taxon>
        <taxon>Paralvinella</taxon>
    </lineage>
</organism>
<evidence type="ECO:0000313" key="16">
    <source>
        <dbReference type="Proteomes" id="UP001208570"/>
    </source>
</evidence>
<sequence>MLVRNGIRNIESSGAGAVINRVLFARRVPEDQVGAENRILPDQCDNYIRVISQKSDDKILICGTNAYKPWCRTYAETEDGYKMMDDATGIGLCPFDHRHNSTAVYADGQLFAGTVADVSARDALVYRRSIRTEQHDSQWLNDPDFVSSFEYEDKIYFFFRETAIEYINCGKAVYSRVGRVCKNDQGGMMMLKNTWTSFFKSRLNCSIPGEFPFYFNEIQSTSSMNKGHYRSTLLVDDTQDMIYAVFTTPRNSISGSAVCAFRMKDIIETFEGQFKEQKLAHSNWMPVKNAYTPQCHNNTKEIPDSTLLFVWKHPLMDKAVPAFGGQPILVQASFSFRMTVIEVDWQYRAVDARRYDILYIGTDDGRVIKAVNKKRSDQIETVIIEDLVVFEDKSPITKLALYRHSGVRQAEHLIVVTENEIRKLPLHRCHLHKDCSSCIALQDPYCSWDSNKFRCVNLVSNVENRYFYQSIETGKHSQCEGRPATTSTRKVSSTTLASTASSTVPVTCQPCAPTPREDTPQAGPLSTVVPTPEVESRLTLPQIDQDEKHEMNNKIPVIPREAEEAKLGASVGGISSCSAEKLAIAVVIPSLVFGIAGFFIGYLVSSRCVPSKSTGKHYKDGHHTKAENTYSQDPAKAYVTSPPFPSGKVKIYHNPTKQCNIKVPNGSVEAIIETHKDNKVYV</sequence>
<evidence type="ECO:0000256" key="9">
    <source>
        <dbReference type="ARBA" id="ARBA00023180"/>
    </source>
</evidence>
<keyword evidence="3 13" id="KW-0812">Transmembrane</keyword>
<dbReference type="InterPro" id="IPR002165">
    <property type="entry name" value="Plexin_repeat"/>
</dbReference>
<keyword evidence="2" id="KW-0217">Developmental protein</keyword>